<dbReference type="OMA" id="HIFSSAM"/>
<dbReference type="EMBL" id="PRFC01000196">
    <property type="protein sequence ID" value="PWV01659.1"/>
    <property type="molecule type" value="Genomic_DNA"/>
</dbReference>
<dbReference type="VEuPathDB" id="TriTrypDB:TcYC6_0084370"/>
<gene>
    <name evidence="3" type="ORF">C3747_196g6</name>
    <name evidence="2" type="ORF">ECC02_006648</name>
</gene>
<dbReference type="VEuPathDB" id="TriTrypDB:Tc_MARK_2146"/>
<dbReference type="VEuPathDB" id="TriTrypDB:TcBrA4_0095340"/>
<dbReference type="OrthoDB" id="249792at2759"/>
<dbReference type="SMR" id="A0A2V2W2D7"/>
<organism evidence="3 4">
    <name type="scientific">Trypanosoma cruzi</name>
    <dbReference type="NCBI Taxonomy" id="5693"/>
    <lineage>
        <taxon>Eukaryota</taxon>
        <taxon>Discoba</taxon>
        <taxon>Euglenozoa</taxon>
        <taxon>Kinetoplastea</taxon>
        <taxon>Metakinetoplastina</taxon>
        <taxon>Trypanosomatida</taxon>
        <taxon>Trypanosomatidae</taxon>
        <taxon>Trypanosoma</taxon>
        <taxon>Schizotrypanum</taxon>
    </lineage>
</organism>
<dbReference type="VEuPathDB" id="TriTrypDB:C4B63_85g57"/>
<accession>A0A2V2W2D7</accession>
<protein>
    <submittedName>
        <fullName evidence="3">Uncharacterized protein</fullName>
    </submittedName>
</protein>
<dbReference type="Proteomes" id="UP000583944">
    <property type="component" value="Unassembled WGS sequence"/>
</dbReference>
<dbReference type="VEuPathDB" id="TriTrypDB:ECC02_006648"/>
<evidence type="ECO:0000313" key="4">
    <source>
        <dbReference type="Proteomes" id="UP000246078"/>
    </source>
</evidence>
<dbReference type="VEuPathDB" id="TriTrypDB:TCSYLVIO_003435"/>
<proteinExistence type="predicted"/>
<reference evidence="3 4" key="1">
    <citation type="journal article" date="2018" name="Microb. Genom.">
        <title>Expanding an expanded genome: long-read sequencing of Trypanosoma cruzi.</title>
        <authorList>
            <person name="Berna L."/>
            <person name="Rodriguez M."/>
            <person name="Chiribao M.L."/>
            <person name="Parodi-Talice A."/>
            <person name="Pita S."/>
            <person name="Rijo G."/>
            <person name="Alvarez-Valin F."/>
            <person name="Robello C."/>
        </authorList>
    </citation>
    <scope>NUCLEOTIDE SEQUENCE [LARGE SCALE GENOMIC DNA]</scope>
    <source>
        <strain evidence="3 4">TCC</strain>
    </source>
</reference>
<dbReference type="VEuPathDB" id="TriTrypDB:C3747_196g6"/>
<comment type="caution">
    <text evidence="3">The sequence shown here is derived from an EMBL/GenBank/DDBJ whole genome shotgun (WGS) entry which is preliminary data.</text>
</comment>
<dbReference type="VEuPathDB" id="TriTrypDB:TcCLB.504177.30"/>
<reference evidence="2 5" key="2">
    <citation type="journal article" date="2019" name="Genome Biol. Evol.">
        <title>Nanopore Sequencing Significantly Improves Genome Assembly of the Protozoan Parasite Trypanosoma cruzi.</title>
        <authorList>
            <person name="Diaz-Viraque F."/>
            <person name="Pita S."/>
            <person name="Greif G."/>
            <person name="de Souza R.C.M."/>
            <person name="Iraola G."/>
            <person name="Robello C."/>
        </authorList>
    </citation>
    <scope>NUCLEOTIDE SEQUENCE [LARGE SCALE GENOMIC DNA]</scope>
    <source>
        <strain evidence="2 5">Berenice</strain>
    </source>
</reference>
<feature type="compositionally biased region" description="Basic and acidic residues" evidence="1">
    <location>
        <begin position="213"/>
        <end position="230"/>
    </location>
</feature>
<evidence type="ECO:0000313" key="3">
    <source>
        <dbReference type="EMBL" id="PWV01659.1"/>
    </source>
</evidence>
<dbReference type="AlphaFoldDB" id="A0A2V2W2D7"/>
<evidence type="ECO:0000313" key="2">
    <source>
        <dbReference type="EMBL" id="KAF5220344.1"/>
    </source>
</evidence>
<dbReference type="Proteomes" id="UP000246078">
    <property type="component" value="Unassembled WGS sequence"/>
</dbReference>
<sequence>MAPRSENGAAKPACESASRLDFYLPPPDDRAYRRGRIQRLRDQITAWRRQPRRGGAQAYARAASAGTEQRGLVVDIPLWKASTVSPTRRNVSRHEKVFMLSQVSRSPPNAKHIFSSAMQGGDLREKTPLRSSNYTNMKNSFNHKAQTTGRVMEVPYFHDQTIFCLPRDRRVPMTAATVDAAAALSDAMDDGEGQQTDSNAGFCYGVTSNSEEMTRHSEHLRHERKADRDGTPLPEKTTFGSDRFEGAPSVFFSSLQSKGGRAASVPKSTKSKGLTIDSTFAAMTRSVELATAVHAECTHRRTAMQRSRSDSFRQRVLEQTMEIPVDWREFERVSPCGNASCLTTSPDEQCSAASMGRTHCTANFGSCSVGRGPMRLYSIRLKKRLLNSEGSMEKASSFPRLGTRVILSKPWV</sequence>
<evidence type="ECO:0000256" key="1">
    <source>
        <dbReference type="SAM" id="MobiDB-lite"/>
    </source>
</evidence>
<dbReference type="VEuPathDB" id="TriTrypDB:BCY84_01968"/>
<dbReference type="EMBL" id="JABDHM010000053">
    <property type="protein sequence ID" value="KAF5220344.1"/>
    <property type="molecule type" value="Genomic_DNA"/>
</dbReference>
<dbReference type="VEuPathDB" id="TriTrypDB:TcG_03498"/>
<dbReference type="VEuPathDB" id="TriTrypDB:TcCL_ESM02843"/>
<dbReference type="VEuPathDB" id="TriTrypDB:TcCLB.511583.10"/>
<evidence type="ECO:0000313" key="5">
    <source>
        <dbReference type="Proteomes" id="UP000583944"/>
    </source>
</evidence>
<name>A0A2V2W2D7_TRYCR</name>
<feature type="region of interest" description="Disordered" evidence="1">
    <location>
        <begin position="213"/>
        <end position="244"/>
    </location>
</feature>
<reference evidence="2" key="3">
    <citation type="submission" date="2020-04" db="EMBL/GenBank/DDBJ databases">
        <authorList>
            <person name="Diaz Viraque F."/>
        </authorList>
    </citation>
    <scope>NUCLEOTIDE SEQUENCE</scope>
    <source>
        <strain evidence="2">Berenice</strain>
    </source>
</reference>
<dbReference type="VEuPathDB" id="TriTrypDB:TCDM_06211"/>